<reference evidence="3" key="1">
    <citation type="submission" date="2021-11" db="EMBL/GenBank/DDBJ databases">
        <authorList>
            <person name="Herlambang A."/>
            <person name="Guo Y."/>
            <person name="Takashima Y."/>
            <person name="Nishizawa T."/>
        </authorList>
    </citation>
    <scope>NUCLEOTIDE SEQUENCE</scope>
    <source>
        <strain evidence="3">E1425</strain>
    </source>
</reference>
<feature type="compositionally biased region" description="Polar residues" evidence="1">
    <location>
        <begin position="113"/>
        <end position="129"/>
    </location>
</feature>
<accession>A0A9P3HF62</accession>
<feature type="signal peptide" evidence="2">
    <location>
        <begin position="1"/>
        <end position="18"/>
    </location>
</feature>
<dbReference type="AlphaFoldDB" id="A0A9P3HF62"/>
<feature type="compositionally biased region" description="Low complexity" evidence="1">
    <location>
        <begin position="130"/>
        <end position="144"/>
    </location>
</feature>
<evidence type="ECO:0000256" key="1">
    <source>
        <dbReference type="SAM" id="MobiDB-lite"/>
    </source>
</evidence>
<name>A0A9P3HF62_9FUNG</name>
<protein>
    <recommendedName>
        <fullName evidence="5">Extracellular membrane protein CFEM domain-containing protein</fullName>
    </recommendedName>
</protein>
<dbReference type="EMBL" id="BQFW01000011">
    <property type="protein sequence ID" value="GJJ75466.1"/>
    <property type="molecule type" value="Genomic_DNA"/>
</dbReference>
<dbReference type="Proteomes" id="UP000827284">
    <property type="component" value="Unassembled WGS sequence"/>
</dbReference>
<dbReference type="OrthoDB" id="2442579at2759"/>
<reference evidence="3" key="2">
    <citation type="journal article" date="2022" name="Microbiol. Resour. Announc.">
        <title>Whole-Genome Sequence of Entomortierella parvispora E1425, a Mucoromycotan Fungus Associated with Burkholderiaceae-Related Endosymbiotic Bacteria.</title>
        <authorList>
            <person name="Herlambang A."/>
            <person name="Guo Y."/>
            <person name="Takashima Y."/>
            <person name="Narisawa K."/>
            <person name="Ohta H."/>
            <person name="Nishizawa T."/>
        </authorList>
    </citation>
    <scope>NUCLEOTIDE SEQUENCE</scope>
    <source>
        <strain evidence="3">E1425</strain>
    </source>
</reference>
<organism evidence="3 4">
    <name type="scientific">Entomortierella parvispora</name>
    <dbReference type="NCBI Taxonomy" id="205924"/>
    <lineage>
        <taxon>Eukaryota</taxon>
        <taxon>Fungi</taxon>
        <taxon>Fungi incertae sedis</taxon>
        <taxon>Mucoromycota</taxon>
        <taxon>Mortierellomycotina</taxon>
        <taxon>Mortierellomycetes</taxon>
        <taxon>Mortierellales</taxon>
        <taxon>Mortierellaceae</taxon>
        <taxon>Entomortierella</taxon>
    </lineage>
</organism>
<comment type="caution">
    <text evidence="3">The sequence shown here is derived from an EMBL/GenBank/DDBJ whole genome shotgun (WGS) entry which is preliminary data.</text>
</comment>
<keyword evidence="2" id="KW-0732">Signal</keyword>
<gene>
    <name evidence="3" type="ORF">EMPS_07824</name>
</gene>
<proteinExistence type="predicted"/>
<keyword evidence="4" id="KW-1185">Reference proteome</keyword>
<sequence length="172" mass="17265">MKTSFIIATLALAVSVSAQTTSDDDLSAKWCKVYNDACTAASAVHCGQNFVPQNNDCVSSFVNGKCTDYQVGCICATAAGVVLNGNVAVLETTFSKTQGACSDLQRHTVPINATSPSTLPVTTGSTGAVTPTSSSSLPSGTVPPQKGNSASKTATNSFLAVAVAVGVAALAL</sequence>
<evidence type="ECO:0000313" key="3">
    <source>
        <dbReference type="EMBL" id="GJJ75466.1"/>
    </source>
</evidence>
<evidence type="ECO:0000313" key="4">
    <source>
        <dbReference type="Proteomes" id="UP000827284"/>
    </source>
</evidence>
<feature type="region of interest" description="Disordered" evidence="1">
    <location>
        <begin position="113"/>
        <end position="151"/>
    </location>
</feature>
<evidence type="ECO:0008006" key="5">
    <source>
        <dbReference type="Google" id="ProtNLM"/>
    </source>
</evidence>
<feature type="chain" id="PRO_5040221096" description="Extracellular membrane protein CFEM domain-containing protein" evidence="2">
    <location>
        <begin position="19"/>
        <end position="172"/>
    </location>
</feature>
<evidence type="ECO:0000256" key="2">
    <source>
        <dbReference type="SAM" id="SignalP"/>
    </source>
</evidence>